<dbReference type="KEGG" id="hdo:MUK72_17295"/>
<dbReference type="Proteomes" id="UP000830542">
    <property type="component" value="Plasmid unnamed2"/>
</dbReference>
<sequence length="62" mass="7236">MHSLTPRWKTSLPVHYGVRLDTHKTTQYDDLRTSLEGFTDYERFYELQSAGKDFVTVLKANA</sequence>
<evidence type="ECO:0000313" key="1">
    <source>
        <dbReference type="EMBL" id="GAA0460451.1"/>
    </source>
</evidence>
<accession>A0AAV3SF05</accession>
<dbReference type="EMBL" id="CP095007">
    <property type="protein sequence ID" value="UOO96963.1"/>
    <property type="molecule type" value="Genomic_DNA"/>
</dbReference>
<reference evidence="2" key="2">
    <citation type="submission" date="2022-04" db="EMBL/GenBank/DDBJ databases">
        <title>Sequencing and genomic assembly of Halococcus dombrowskii.</title>
        <authorList>
            <person name="Lim S.W."/>
            <person name="MacLea K.S."/>
        </authorList>
    </citation>
    <scope>NUCLEOTIDE SEQUENCE</scope>
    <source>
        <strain evidence="2">H4</strain>
        <plasmid evidence="2">unnamed2</plasmid>
    </source>
</reference>
<keyword evidence="2" id="KW-0614">Plasmid</keyword>
<evidence type="ECO:0000313" key="2">
    <source>
        <dbReference type="EMBL" id="UOO96963.1"/>
    </source>
</evidence>
<name>A0AAV3SF05_HALDO</name>
<dbReference type="RefSeq" id="WP_244706178.1">
    <property type="nucleotide sequence ID" value="NZ_BAAADN010000025.1"/>
</dbReference>
<proteinExistence type="predicted"/>
<gene>
    <name evidence="1" type="ORF">GCM10008985_16130</name>
    <name evidence="2" type="ORF">MUK72_17295</name>
</gene>
<keyword evidence="3" id="KW-1185">Reference proteome</keyword>
<evidence type="ECO:0000313" key="4">
    <source>
        <dbReference type="Proteomes" id="UP001500962"/>
    </source>
</evidence>
<dbReference type="AlphaFoldDB" id="A0AAV3SF05"/>
<geneLocation type="plasmid" evidence="2 3">
    <name>unnamed2</name>
</geneLocation>
<reference evidence="1" key="1">
    <citation type="journal article" date="2014" name="Int. J. Syst. Evol. Microbiol.">
        <title>Complete genome sequence of Corynebacterium casei LMG S-19264T (=DSM 44701T), isolated from a smear-ripened cheese.</title>
        <authorList>
            <consortium name="US DOE Joint Genome Institute (JGI-PGF)"/>
            <person name="Walter F."/>
            <person name="Albersmeier A."/>
            <person name="Kalinowski J."/>
            <person name="Ruckert C."/>
        </authorList>
    </citation>
    <scope>NUCLEOTIDE SEQUENCE</scope>
    <source>
        <strain evidence="1">JCM 12289</strain>
    </source>
</reference>
<protein>
    <submittedName>
        <fullName evidence="1">Uncharacterized protein</fullName>
    </submittedName>
</protein>
<evidence type="ECO:0000313" key="3">
    <source>
        <dbReference type="Proteomes" id="UP000830542"/>
    </source>
</evidence>
<dbReference type="Proteomes" id="UP001500962">
    <property type="component" value="Unassembled WGS sequence"/>
</dbReference>
<dbReference type="GeneID" id="71763641"/>
<dbReference type="EMBL" id="BAAADN010000025">
    <property type="protein sequence ID" value="GAA0460451.1"/>
    <property type="molecule type" value="Genomic_DNA"/>
</dbReference>
<organism evidence="1 4">
    <name type="scientific">Halococcus dombrowskii</name>
    <dbReference type="NCBI Taxonomy" id="179637"/>
    <lineage>
        <taxon>Archaea</taxon>
        <taxon>Methanobacteriati</taxon>
        <taxon>Methanobacteriota</taxon>
        <taxon>Stenosarchaea group</taxon>
        <taxon>Halobacteria</taxon>
        <taxon>Halobacteriales</taxon>
        <taxon>Halococcaceae</taxon>
        <taxon>Halococcus</taxon>
    </lineage>
</organism>
<reference evidence="1" key="3">
    <citation type="submission" date="2023-12" db="EMBL/GenBank/DDBJ databases">
        <authorList>
            <person name="Sun Q."/>
            <person name="Inoue M."/>
        </authorList>
    </citation>
    <scope>NUCLEOTIDE SEQUENCE</scope>
    <source>
        <strain evidence="1">JCM 12289</strain>
    </source>
</reference>